<dbReference type="EMBL" id="JAUYZG010000008">
    <property type="protein sequence ID" value="KAK2901257.1"/>
    <property type="molecule type" value="Genomic_DNA"/>
</dbReference>
<name>A0AA88PUZ9_9TELE</name>
<evidence type="ECO:0000256" key="1">
    <source>
        <dbReference type="SAM" id="MobiDB-lite"/>
    </source>
</evidence>
<sequence>MAYWKIRESLLIILSSFTCITLIHCRGLIQFSKTEKTNDEGAEIISEQEGYYEGLDDFDNLSDDAAVSDLQMNSIIKGQLVSSSEAAWEAMSPKLRCGDDLMKLQLSGPEVSQVELCRGNGAPVPLTQLPPHCGHTTPTYGGLVYATPYDGCGVAQQGGSYVMQMQWQGNSAVISCPMTSATSDEAFLGPHPPEYLHILLPHSSPDSQTPEVTAMPQPSDTAALKPPPPGYPQAYPQGYWPYYYPHYLHPGRVYHTAKPTEKPITTALVGQSPTEKPGYPQMFWPYYYPHYHYHGKPKPVPTAVPTTTSAVAHAPTEKPQPPRYPQMFWPYYYPHYHYHGKPKPVPTAIPTTTSAVAQAPTEKPQPPRYPQMFWPYYYPHYHYHGKPKPVPTAIPTTTSAVAQAPTEKPQPPRYPQMFWPYYYPHYHYHGKPKPVPTAIPTTTSAVAQAPTEKPQPPRYPQMFWPYYYPYYHYHGKPKPVPTAVPTTTSAVAQAPTEKPQPPRYPQMFWPYYHPYYHYSARPKPTENPAPAMPTITTTPQPCTTTAAAECKPFANQPPKVPPQQYVPLNVPPQQYVPPSSVLYEKDPFALQFVDFSEFDPNSFP</sequence>
<protein>
    <submittedName>
        <fullName evidence="2">Uncharacterized protein</fullName>
    </submittedName>
</protein>
<accession>A0AA88PUZ9</accession>
<reference evidence="2" key="1">
    <citation type="submission" date="2023-08" db="EMBL/GenBank/DDBJ databases">
        <title>Chromosome-level Genome Assembly of mud carp (Cirrhinus molitorella).</title>
        <authorList>
            <person name="Liu H."/>
        </authorList>
    </citation>
    <scope>NUCLEOTIDE SEQUENCE</scope>
    <source>
        <strain evidence="2">Prfri</strain>
        <tissue evidence="2">Muscle</tissue>
    </source>
</reference>
<comment type="caution">
    <text evidence="2">The sequence shown here is derived from an EMBL/GenBank/DDBJ whole genome shotgun (WGS) entry which is preliminary data.</text>
</comment>
<keyword evidence="3" id="KW-1185">Reference proteome</keyword>
<proteinExistence type="predicted"/>
<dbReference type="Proteomes" id="UP001187343">
    <property type="component" value="Unassembled WGS sequence"/>
</dbReference>
<dbReference type="AlphaFoldDB" id="A0AA88PUZ9"/>
<feature type="region of interest" description="Disordered" evidence="1">
    <location>
        <begin position="206"/>
        <end position="228"/>
    </location>
</feature>
<evidence type="ECO:0000313" key="3">
    <source>
        <dbReference type="Proteomes" id="UP001187343"/>
    </source>
</evidence>
<feature type="compositionally biased region" description="Polar residues" evidence="1">
    <location>
        <begin position="206"/>
        <end position="220"/>
    </location>
</feature>
<gene>
    <name evidence="2" type="ORF">Q8A67_009372</name>
</gene>
<organism evidence="2 3">
    <name type="scientific">Cirrhinus molitorella</name>
    <name type="common">mud carp</name>
    <dbReference type="NCBI Taxonomy" id="172907"/>
    <lineage>
        <taxon>Eukaryota</taxon>
        <taxon>Metazoa</taxon>
        <taxon>Chordata</taxon>
        <taxon>Craniata</taxon>
        <taxon>Vertebrata</taxon>
        <taxon>Euteleostomi</taxon>
        <taxon>Actinopterygii</taxon>
        <taxon>Neopterygii</taxon>
        <taxon>Teleostei</taxon>
        <taxon>Ostariophysi</taxon>
        <taxon>Cypriniformes</taxon>
        <taxon>Cyprinidae</taxon>
        <taxon>Labeoninae</taxon>
        <taxon>Labeonini</taxon>
        <taxon>Cirrhinus</taxon>
    </lineage>
</organism>
<evidence type="ECO:0000313" key="2">
    <source>
        <dbReference type="EMBL" id="KAK2901257.1"/>
    </source>
</evidence>